<sequence length="778" mass="91266">MHLKSLLLVVGFWFFHKSAAYNFEETLGHLKPKVSAKTQEDAVLGMIKRTTPNGYKLFLVKVDPDFEYSGREAFKIQKGTDGLIRITGTTGVAVATAFNYYLKYFCNVQISWEFSRANLPEILPEINETITLNDRFRYYQNVCTTSYTFVWWQWEDWEKHIDWMALSSFNLILASTGQEAIWDKVYKRFNLTQKDIDEHFTGPAFLSWLRMGNIRGWAGPLSTDWHEKSVRLQKQILSRIRSFGMLAVLPAFAGHLPRAFKRLYPEANMTLMEPWNNFNDTYCCSYLLEPSEDLFIRIGKAFIHEQIAEFGTDHLYSCDSFNEMNPTSSELSYISRIGRTTFDAMTVADPKAIWVMQGWLFAHDILYWTKERARALLTSVPQGKMIVLDLQSEQYPQYDRLDQYFGQPYIWCMLHNFGGTLGMYGSFDIINQNVIKARNANSSTMIGTGLTPEGINQNYVIYDAMIESAWRKEPQDKEEFFRLYTVRRYGKANDKVIRGWDILKDSIYNYKGLLKIRGKYVITNTPSLRLFVWTWYNYTYLFDAWDLFLAAADDLKHSPGFLHDLVDVTRQVLQVYGDIYYKNLMTAYRIRNINKFRDVAEPFLDVFSDLEKILATNKAFLLGPWLESAKNCSSSPEEKIQFEYNARNQITLWGPKGEIMNYANKQWSGVVSHFFLPRWKLFVQSMEDALQRNIKLNEKLVKEKMFKEVEEPFTFDTTHFPTEPHGNTIEIAKYIHAKWRNRVDFHDKMLRRIRIERSSEEEFGILEYDEFTPEVLIV</sequence>
<dbReference type="GO" id="GO:0048731">
    <property type="term" value="P:system development"/>
    <property type="evidence" value="ECO:0007669"/>
    <property type="project" value="UniProtKB-ARBA"/>
</dbReference>
<feature type="domain" description="Alpha-N-acetylglucosaminidase tim-barrel" evidence="10">
    <location>
        <begin position="137"/>
        <end position="472"/>
    </location>
</feature>
<dbReference type="PANTHER" id="PTHR12872:SF1">
    <property type="entry name" value="ALPHA-N-ACETYLGLUCOSAMINIDASE"/>
    <property type="match status" value="1"/>
</dbReference>
<dbReference type="Gene3D" id="1.20.120.670">
    <property type="entry name" value="N-acetyl-b-d-glucoasminidase"/>
    <property type="match status" value="1"/>
</dbReference>
<dbReference type="AlphaFoldDB" id="A0A9P0P096"/>
<evidence type="ECO:0000256" key="1">
    <source>
        <dbReference type="ARBA" id="ARBA00022729"/>
    </source>
</evidence>
<dbReference type="InterPro" id="IPR024733">
    <property type="entry name" value="NAGLU_tim-barrel"/>
</dbReference>
<name>A0A9P0P096_ACAOB</name>
<keyword evidence="1 9" id="KW-0732">Signal</keyword>
<evidence type="ECO:0000256" key="7">
    <source>
        <dbReference type="ARBA" id="ARBA00066522"/>
    </source>
</evidence>
<dbReference type="InterPro" id="IPR024240">
    <property type="entry name" value="NAGLU_N"/>
</dbReference>
<evidence type="ECO:0000259" key="12">
    <source>
        <dbReference type="Pfam" id="PF12972"/>
    </source>
</evidence>
<proteinExistence type="inferred from homology"/>
<dbReference type="Pfam" id="PF12972">
    <property type="entry name" value="NAGLU_C"/>
    <property type="match status" value="1"/>
</dbReference>
<keyword evidence="3" id="KW-0325">Glycoprotein</keyword>
<keyword evidence="14" id="KW-1185">Reference proteome</keyword>
<feature type="chain" id="PRO_5040426457" description="Alpha-N-acetylglucosaminidase" evidence="9">
    <location>
        <begin position="21"/>
        <end position="778"/>
    </location>
</feature>
<feature type="domain" description="Alpha-N-acetylglucosaminidase N-terminal" evidence="11">
    <location>
        <begin position="42"/>
        <end position="124"/>
    </location>
</feature>
<dbReference type="Gene3D" id="3.20.20.80">
    <property type="entry name" value="Glycosidases"/>
    <property type="match status" value="1"/>
</dbReference>
<evidence type="ECO:0000256" key="2">
    <source>
        <dbReference type="ARBA" id="ARBA00022801"/>
    </source>
</evidence>
<comment type="caution">
    <text evidence="13">The sequence shown here is derived from an EMBL/GenBank/DDBJ whole genome shotgun (WGS) entry which is preliminary data.</text>
</comment>
<dbReference type="Proteomes" id="UP001152888">
    <property type="component" value="Unassembled WGS sequence"/>
</dbReference>
<evidence type="ECO:0000313" key="13">
    <source>
        <dbReference type="EMBL" id="CAH1960017.1"/>
    </source>
</evidence>
<dbReference type="PANTHER" id="PTHR12872">
    <property type="entry name" value="ALPHA-N-ACETYLGLUCOSAMINIDASE"/>
    <property type="match status" value="1"/>
</dbReference>
<dbReference type="EC" id="3.2.1.50" evidence="7"/>
<evidence type="ECO:0000256" key="5">
    <source>
        <dbReference type="ARBA" id="ARBA00052030"/>
    </source>
</evidence>
<evidence type="ECO:0000256" key="8">
    <source>
        <dbReference type="ARBA" id="ARBA00072202"/>
    </source>
</evidence>
<evidence type="ECO:0000259" key="10">
    <source>
        <dbReference type="Pfam" id="PF05089"/>
    </source>
</evidence>
<dbReference type="GO" id="GO:0004561">
    <property type="term" value="F:alpha-N-acetylglucosaminidase activity"/>
    <property type="evidence" value="ECO:0007669"/>
    <property type="project" value="UniProtKB-EC"/>
</dbReference>
<evidence type="ECO:0000259" key="11">
    <source>
        <dbReference type="Pfam" id="PF12971"/>
    </source>
</evidence>
<evidence type="ECO:0000313" key="14">
    <source>
        <dbReference type="Proteomes" id="UP001152888"/>
    </source>
</evidence>
<dbReference type="Pfam" id="PF05089">
    <property type="entry name" value="NAGLU"/>
    <property type="match status" value="1"/>
</dbReference>
<comment type="catalytic activity">
    <reaction evidence="5">
        <text>Hydrolysis of terminal non-reducing N-acetyl-D-glucosamine residues in N-acetyl-alpha-D-glucosaminides.</text>
        <dbReference type="EC" id="3.2.1.50"/>
    </reaction>
</comment>
<keyword evidence="2" id="KW-0378">Hydrolase</keyword>
<evidence type="ECO:0000256" key="4">
    <source>
        <dbReference type="ARBA" id="ARBA00023295"/>
    </source>
</evidence>
<dbReference type="OrthoDB" id="64736at2759"/>
<dbReference type="Gene3D" id="3.30.379.10">
    <property type="entry name" value="Chitobiase/beta-hexosaminidase domain 2-like"/>
    <property type="match status" value="1"/>
</dbReference>
<protein>
    <recommendedName>
        <fullName evidence="8">Alpha-N-acetylglucosaminidase</fullName>
        <ecNumber evidence="7">3.2.1.50</ecNumber>
    </recommendedName>
</protein>
<dbReference type="InterPro" id="IPR029018">
    <property type="entry name" value="Hex-like_dom2"/>
</dbReference>
<dbReference type="EMBL" id="CAKOFQ010006686">
    <property type="protein sequence ID" value="CAH1960017.1"/>
    <property type="molecule type" value="Genomic_DNA"/>
</dbReference>
<accession>A0A9P0P096</accession>
<reference evidence="13" key="1">
    <citation type="submission" date="2022-03" db="EMBL/GenBank/DDBJ databases">
        <authorList>
            <person name="Sayadi A."/>
        </authorList>
    </citation>
    <scope>NUCLEOTIDE SEQUENCE</scope>
</reference>
<evidence type="ECO:0000256" key="6">
    <source>
        <dbReference type="ARBA" id="ARBA00060996"/>
    </source>
</evidence>
<dbReference type="FunFam" id="3.20.20.80:FF:000107">
    <property type="entry name" value="Alpha-N-acetylglucosaminidase family"/>
    <property type="match status" value="1"/>
</dbReference>
<dbReference type="InterPro" id="IPR024732">
    <property type="entry name" value="NAGLU_C"/>
</dbReference>
<organism evidence="13 14">
    <name type="scientific">Acanthoscelides obtectus</name>
    <name type="common">Bean weevil</name>
    <name type="synonym">Bruchus obtectus</name>
    <dbReference type="NCBI Taxonomy" id="200917"/>
    <lineage>
        <taxon>Eukaryota</taxon>
        <taxon>Metazoa</taxon>
        <taxon>Ecdysozoa</taxon>
        <taxon>Arthropoda</taxon>
        <taxon>Hexapoda</taxon>
        <taxon>Insecta</taxon>
        <taxon>Pterygota</taxon>
        <taxon>Neoptera</taxon>
        <taxon>Endopterygota</taxon>
        <taxon>Coleoptera</taxon>
        <taxon>Polyphaga</taxon>
        <taxon>Cucujiformia</taxon>
        <taxon>Chrysomeloidea</taxon>
        <taxon>Chrysomelidae</taxon>
        <taxon>Bruchinae</taxon>
        <taxon>Bruchini</taxon>
        <taxon>Acanthoscelides</taxon>
    </lineage>
</organism>
<dbReference type="Pfam" id="PF12971">
    <property type="entry name" value="NAGLU_N"/>
    <property type="match status" value="1"/>
</dbReference>
<gene>
    <name evidence="13" type="ORF">ACAOBT_LOCUS3498</name>
</gene>
<comment type="similarity">
    <text evidence="6">Belongs to the glycosyl hydrolase 89 family.</text>
</comment>
<feature type="signal peptide" evidence="9">
    <location>
        <begin position="1"/>
        <end position="20"/>
    </location>
</feature>
<dbReference type="InterPro" id="IPR007781">
    <property type="entry name" value="NAGLU"/>
</dbReference>
<evidence type="ECO:0000256" key="3">
    <source>
        <dbReference type="ARBA" id="ARBA00023180"/>
    </source>
</evidence>
<keyword evidence="4" id="KW-0326">Glycosidase</keyword>
<feature type="domain" description="Alpha-N-acetylglucosaminidase C-terminal" evidence="12">
    <location>
        <begin position="480"/>
        <end position="738"/>
    </location>
</feature>
<evidence type="ECO:0000256" key="9">
    <source>
        <dbReference type="SAM" id="SignalP"/>
    </source>
</evidence>